<dbReference type="InterPro" id="IPR001902">
    <property type="entry name" value="SLC26A/SulP_fam"/>
</dbReference>
<feature type="region of interest" description="Disordered" evidence="1">
    <location>
        <begin position="371"/>
        <end position="474"/>
    </location>
</feature>
<organism evidence="4 5">
    <name type="scientific">Perkinsus olseni</name>
    <name type="common">Perkinsus atlanticus</name>
    <dbReference type="NCBI Taxonomy" id="32597"/>
    <lineage>
        <taxon>Eukaryota</taxon>
        <taxon>Sar</taxon>
        <taxon>Alveolata</taxon>
        <taxon>Perkinsozoa</taxon>
        <taxon>Perkinsea</taxon>
        <taxon>Perkinsida</taxon>
        <taxon>Perkinsidae</taxon>
        <taxon>Perkinsus</taxon>
    </lineage>
</organism>
<feature type="region of interest" description="Disordered" evidence="1">
    <location>
        <begin position="955"/>
        <end position="985"/>
    </location>
</feature>
<dbReference type="InterPro" id="IPR036513">
    <property type="entry name" value="STAS_dom_sf"/>
</dbReference>
<evidence type="ECO:0000256" key="1">
    <source>
        <dbReference type="SAM" id="MobiDB-lite"/>
    </source>
</evidence>
<feature type="transmembrane region" description="Helical" evidence="2">
    <location>
        <begin position="66"/>
        <end position="97"/>
    </location>
</feature>
<comment type="caution">
    <text evidence="4">The sequence shown here is derived from an EMBL/GenBank/DDBJ whole genome shotgun (WGS) entry which is preliminary data.</text>
</comment>
<feature type="compositionally biased region" description="Basic and acidic residues" evidence="1">
    <location>
        <begin position="1119"/>
        <end position="1128"/>
    </location>
</feature>
<feature type="region of interest" description="Disordered" evidence="1">
    <location>
        <begin position="632"/>
        <end position="652"/>
    </location>
</feature>
<name>A0A7J6NPB5_PEROL</name>
<feature type="compositionally biased region" description="Basic and acidic residues" evidence="1">
    <location>
        <begin position="1156"/>
        <end position="1172"/>
    </location>
</feature>
<keyword evidence="2" id="KW-0812">Transmembrane</keyword>
<keyword evidence="2" id="KW-1133">Transmembrane helix</keyword>
<dbReference type="GO" id="GO:0055085">
    <property type="term" value="P:transmembrane transport"/>
    <property type="evidence" value="ECO:0007669"/>
    <property type="project" value="InterPro"/>
</dbReference>
<feature type="compositionally biased region" description="Low complexity" evidence="1">
    <location>
        <begin position="1137"/>
        <end position="1151"/>
    </location>
</feature>
<feature type="compositionally biased region" description="Basic and acidic residues" evidence="1">
    <location>
        <begin position="973"/>
        <end position="985"/>
    </location>
</feature>
<dbReference type="EMBL" id="JABANP010000260">
    <property type="protein sequence ID" value="KAF4685516.1"/>
    <property type="molecule type" value="Genomic_DNA"/>
</dbReference>
<sequence length="1172" mass="128901">MVLNNSYSFGERKLAKLSGGSAASTRYWIPRCALAGIIITAATHLMDFHHARWLIAHSKKDAAVWLMAFMGTLVFGLLQGVFLSVMLSVTLMIYSIALPPSFAMGRLSNGQWRAIKYWPQSAKTIPGILVFGVNGPLIFANWEYVKDKLLKTEEKYSAYCSKPVEAVVIQLGGVPIVDATAVQGLEELAEDYSSRGVTLWFAGAQGSVRKIIDQVLVRRRKIDQTDLVQHVEAVVKQILPGIDLPVKTQAAVIIQRWWRSQSEKVNWQMEGEIQDAYANVQWAVDESTVADMIRCESLQCISLDQHYAEPLTMGQYEHCLRRRQMGSITTTADLGWVLLIWSMGDVLMSWLLFDFCLSSSNHLQPDMIVDEDPPCPASEDTPAVGNSPLAATRGVHASSETKHNTEPIVAAPPAGPSVSPSRTASVEVVTQGSVSVAGGGGCPSISTANSSPHASSRVTEAPRQQTATVSDSERALERAQEIISTIGMRPSVIEQSLTEVEPLGSAKETGSLLADQPLDRFERLYADGAERADRLATAQAQKRMDELLEGPGTATGRRKVVSKEIHRGPGHKSPMKPPVSVPIGGQSGTSRFERLYAEGAEREARRKDLERSIVEEEDAKLKEAMAKARLTTRSGYGPSPTGLGLRTSGGEGSVVGGSSGLWERMSKQEADTRAVRLQKLKEEAAERERREIEASRFCPPPRPSKVAKHQRCVDRVIGPAEQQCGGNGGAHEQRAKLEQLAVQYSEEERAKIDAGRFKKPSRGSKSVDIREMTDRLHAEGERRRAKLERLQEEAEIREIAQCQGFLPKVSREKKCAFQPASRVQSKEGKVPGSIPGTDTGGKRKSLSHHRLYAESKARKERIEKLAKAVKAEEERECSALWGSLQSSASSLGRGIEYLPTKSAQVDGSIQTSFCHQLHPWVASDPPPPAAAPPGVHENLYRERAARDERIRRMREEAVEASSVGSRTTPKTPTRKDLHASLSHDEVYRRKAEEEAAEKAKQAMVRSFLQQSKKAPALAPVCTIVCESPAADWPLSRVRIRFEESKLRHDALLRRVKEKEEQETAALRKGRAAAATIKPSRSMGLPSAAALRLTSSRRAKSCDSTMAGRRRTRRPQADTLRLDLDRQARLPEVFSIGTPDVTPDSSSRSPRPQSAEMAKRVAAEDHLGVRGKR</sequence>
<feature type="region of interest" description="Disordered" evidence="1">
    <location>
        <begin position="919"/>
        <end position="941"/>
    </location>
</feature>
<feature type="compositionally biased region" description="Low complexity" evidence="1">
    <location>
        <begin position="407"/>
        <end position="421"/>
    </location>
</feature>
<evidence type="ECO:0000313" key="5">
    <source>
        <dbReference type="Proteomes" id="UP000541610"/>
    </source>
</evidence>
<dbReference type="GO" id="GO:0016020">
    <property type="term" value="C:membrane"/>
    <property type="evidence" value="ECO:0007669"/>
    <property type="project" value="InterPro"/>
</dbReference>
<dbReference type="PROSITE" id="PS50801">
    <property type="entry name" value="STAS"/>
    <property type="match status" value="1"/>
</dbReference>
<feature type="domain" description="STAS" evidence="3">
    <location>
        <begin position="118"/>
        <end position="238"/>
    </location>
</feature>
<feature type="region of interest" description="Disordered" evidence="1">
    <location>
        <begin position="1095"/>
        <end position="1172"/>
    </location>
</feature>
<feature type="region of interest" description="Disordered" evidence="1">
    <location>
        <begin position="566"/>
        <end position="590"/>
    </location>
</feature>
<gene>
    <name evidence="4" type="ORF">FOZ60_006503</name>
</gene>
<protein>
    <recommendedName>
        <fullName evidence="3">STAS domain-containing protein</fullName>
    </recommendedName>
</protein>
<dbReference type="Gene3D" id="3.30.750.24">
    <property type="entry name" value="STAS domain"/>
    <property type="match status" value="1"/>
</dbReference>
<dbReference type="CDD" id="cd07042">
    <property type="entry name" value="STAS_SulP_like_sulfate_transporter"/>
    <property type="match status" value="1"/>
</dbReference>
<dbReference type="InterPro" id="IPR002645">
    <property type="entry name" value="STAS_dom"/>
</dbReference>
<dbReference type="Proteomes" id="UP000541610">
    <property type="component" value="Unassembled WGS sequence"/>
</dbReference>
<evidence type="ECO:0000313" key="4">
    <source>
        <dbReference type="EMBL" id="KAF4685516.1"/>
    </source>
</evidence>
<proteinExistence type="predicted"/>
<dbReference type="AlphaFoldDB" id="A0A7J6NPB5"/>
<reference evidence="4 5" key="1">
    <citation type="submission" date="2020-04" db="EMBL/GenBank/DDBJ databases">
        <title>Perkinsus olseni comparative genomics.</title>
        <authorList>
            <person name="Bogema D.R."/>
        </authorList>
    </citation>
    <scope>NUCLEOTIDE SEQUENCE [LARGE SCALE GENOMIC DNA]</scope>
    <source>
        <strain evidence="4">00978-12</strain>
    </source>
</reference>
<feature type="region of interest" description="Disordered" evidence="1">
    <location>
        <begin position="820"/>
        <end position="847"/>
    </location>
</feature>
<feature type="compositionally biased region" description="Polar residues" evidence="1">
    <location>
        <begin position="422"/>
        <end position="434"/>
    </location>
</feature>
<dbReference type="SUPFAM" id="SSF52091">
    <property type="entry name" value="SpoIIaa-like"/>
    <property type="match status" value="1"/>
</dbReference>
<keyword evidence="2" id="KW-0472">Membrane</keyword>
<feature type="transmembrane region" description="Helical" evidence="2">
    <location>
        <begin position="27"/>
        <end position="45"/>
    </location>
</feature>
<feature type="compositionally biased region" description="Polar residues" evidence="1">
    <location>
        <begin position="962"/>
        <end position="971"/>
    </location>
</feature>
<evidence type="ECO:0000256" key="2">
    <source>
        <dbReference type="SAM" id="Phobius"/>
    </source>
</evidence>
<dbReference type="PANTHER" id="PTHR11814">
    <property type="entry name" value="SULFATE TRANSPORTER"/>
    <property type="match status" value="1"/>
</dbReference>
<dbReference type="Pfam" id="PF01740">
    <property type="entry name" value="STAS"/>
    <property type="match status" value="1"/>
</dbReference>
<feature type="compositionally biased region" description="Polar residues" evidence="1">
    <location>
        <begin position="444"/>
        <end position="470"/>
    </location>
</feature>
<evidence type="ECO:0000259" key="3">
    <source>
        <dbReference type="PROSITE" id="PS50801"/>
    </source>
</evidence>
<dbReference type="OrthoDB" id="480535at2759"/>
<accession>A0A7J6NPB5</accession>